<dbReference type="AlphaFoldDB" id="A0A396GLF2"/>
<evidence type="ECO:0000313" key="1">
    <source>
        <dbReference type="EMBL" id="RHN39485.1"/>
    </source>
</evidence>
<organism evidence="1 2">
    <name type="scientific">Medicago truncatula</name>
    <name type="common">Barrel medic</name>
    <name type="synonym">Medicago tribuloides</name>
    <dbReference type="NCBI Taxonomy" id="3880"/>
    <lineage>
        <taxon>Eukaryota</taxon>
        <taxon>Viridiplantae</taxon>
        <taxon>Streptophyta</taxon>
        <taxon>Embryophyta</taxon>
        <taxon>Tracheophyta</taxon>
        <taxon>Spermatophyta</taxon>
        <taxon>Magnoliopsida</taxon>
        <taxon>eudicotyledons</taxon>
        <taxon>Gunneridae</taxon>
        <taxon>Pentapetalae</taxon>
        <taxon>rosids</taxon>
        <taxon>fabids</taxon>
        <taxon>Fabales</taxon>
        <taxon>Fabaceae</taxon>
        <taxon>Papilionoideae</taxon>
        <taxon>50 kb inversion clade</taxon>
        <taxon>NPAAA clade</taxon>
        <taxon>Hologalegina</taxon>
        <taxon>IRL clade</taxon>
        <taxon>Trifolieae</taxon>
        <taxon>Medicago</taxon>
    </lineage>
</organism>
<name>A0A396GLF2_MEDTR</name>
<protein>
    <submittedName>
        <fullName evidence="1">Uncharacterized protein</fullName>
    </submittedName>
</protein>
<sequence>MVAYSNDKYCTITHLLELQAGGPLQNNAAGVAIRIYLQCLQKKLQQNVHEIYNP</sequence>
<dbReference type="Gramene" id="rna45510">
    <property type="protein sequence ID" value="RHN39485.1"/>
    <property type="gene ID" value="gene45510"/>
</dbReference>
<gene>
    <name evidence="1" type="ORF">MtrunA17_Chr8g0344301</name>
</gene>
<proteinExistence type="predicted"/>
<evidence type="ECO:0000313" key="2">
    <source>
        <dbReference type="Proteomes" id="UP000265566"/>
    </source>
</evidence>
<dbReference type="Proteomes" id="UP000265566">
    <property type="component" value="Chromosome 8"/>
</dbReference>
<dbReference type="EMBL" id="PSQE01000008">
    <property type="protein sequence ID" value="RHN39485.1"/>
    <property type="molecule type" value="Genomic_DNA"/>
</dbReference>
<comment type="caution">
    <text evidence="1">The sequence shown here is derived from an EMBL/GenBank/DDBJ whole genome shotgun (WGS) entry which is preliminary data.</text>
</comment>
<accession>A0A396GLF2</accession>
<reference evidence="2" key="1">
    <citation type="journal article" date="2018" name="Nat. Plants">
        <title>Whole-genome landscape of Medicago truncatula symbiotic genes.</title>
        <authorList>
            <person name="Pecrix Y."/>
            <person name="Staton S.E."/>
            <person name="Sallet E."/>
            <person name="Lelandais-Briere C."/>
            <person name="Moreau S."/>
            <person name="Carrere S."/>
            <person name="Blein T."/>
            <person name="Jardinaud M.F."/>
            <person name="Latrasse D."/>
            <person name="Zouine M."/>
            <person name="Zahm M."/>
            <person name="Kreplak J."/>
            <person name="Mayjonade B."/>
            <person name="Satge C."/>
            <person name="Perez M."/>
            <person name="Cauet S."/>
            <person name="Marande W."/>
            <person name="Chantry-Darmon C."/>
            <person name="Lopez-Roques C."/>
            <person name="Bouchez O."/>
            <person name="Berard A."/>
            <person name="Debelle F."/>
            <person name="Munos S."/>
            <person name="Bendahmane A."/>
            <person name="Berges H."/>
            <person name="Niebel A."/>
            <person name="Buitink J."/>
            <person name="Frugier F."/>
            <person name="Benhamed M."/>
            <person name="Crespi M."/>
            <person name="Gouzy J."/>
            <person name="Gamas P."/>
        </authorList>
    </citation>
    <scope>NUCLEOTIDE SEQUENCE [LARGE SCALE GENOMIC DNA]</scope>
    <source>
        <strain evidence="2">cv. Jemalong A17</strain>
    </source>
</reference>